<gene>
    <name evidence="1" type="ORF">SAMN04488010_2072</name>
</gene>
<dbReference type="EMBL" id="FOYX01000001">
    <property type="protein sequence ID" value="SFR68725.1"/>
    <property type="molecule type" value="Genomic_DNA"/>
</dbReference>
<dbReference type="STRING" id="440514.SAMN04488010_2072"/>
<name>A0A1I6IPP4_9FLAO</name>
<proteinExistence type="predicted"/>
<sequence>MDYVIDCRNNQTLKKRVCAENFGIQMQMDVIKMIPFNDTFIPFTFRKSSSECKMHFLSPLNSFFDFVHSPFSVIKRGLYLKKI</sequence>
<protein>
    <submittedName>
        <fullName evidence="1">Uncharacterized protein</fullName>
    </submittedName>
</protein>
<keyword evidence="2" id="KW-1185">Reference proteome</keyword>
<accession>A0A1I6IPP4</accession>
<dbReference type="Proteomes" id="UP000199462">
    <property type="component" value="Unassembled WGS sequence"/>
</dbReference>
<organism evidence="1 2">
    <name type="scientific">Maribacter stanieri</name>
    <dbReference type="NCBI Taxonomy" id="440514"/>
    <lineage>
        <taxon>Bacteria</taxon>
        <taxon>Pseudomonadati</taxon>
        <taxon>Bacteroidota</taxon>
        <taxon>Flavobacteriia</taxon>
        <taxon>Flavobacteriales</taxon>
        <taxon>Flavobacteriaceae</taxon>
        <taxon>Maribacter</taxon>
    </lineage>
</organism>
<dbReference type="AlphaFoldDB" id="A0A1I6IPP4"/>
<evidence type="ECO:0000313" key="1">
    <source>
        <dbReference type="EMBL" id="SFR68725.1"/>
    </source>
</evidence>
<evidence type="ECO:0000313" key="2">
    <source>
        <dbReference type="Proteomes" id="UP000199462"/>
    </source>
</evidence>
<reference evidence="2" key="1">
    <citation type="submission" date="2016-10" db="EMBL/GenBank/DDBJ databases">
        <authorList>
            <person name="Varghese N."/>
            <person name="Submissions S."/>
        </authorList>
    </citation>
    <scope>NUCLEOTIDE SEQUENCE [LARGE SCALE GENOMIC DNA]</scope>
    <source>
        <strain evidence="2">DSM 19891</strain>
    </source>
</reference>